<dbReference type="Gene3D" id="2.60.40.420">
    <property type="entry name" value="Cupredoxins - blue copper proteins"/>
    <property type="match status" value="1"/>
</dbReference>
<accession>A0A1E1L2G9</accession>
<feature type="chain" id="PRO_5009446615" description="Extracellular serine-rich protein" evidence="2">
    <location>
        <begin position="17"/>
        <end position="223"/>
    </location>
</feature>
<evidence type="ECO:0000313" key="3">
    <source>
        <dbReference type="EMBL" id="CZT04654.1"/>
    </source>
</evidence>
<dbReference type="InterPro" id="IPR008972">
    <property type="entry name" value="Cupredoxin"/>
</dbReference>
<feature type="signal peptide" evidence="2">
    <location>
        <begin position="1"/>
        <end position="16"/>
    </location>
</feature>
<sequence>MKFILSSAVFAATVGALPNSFTTLTATGGLVVPRANQLIPVVVGGPQDTFAPNSIVAAVGDVIQFQFSNGNHTATQSTIEAPCTPLAGGVSSGHIPFVDGQTDVGTFNMPVLTTEPMLIYCATGPHCQTGQVMIINPANAAQVVAFVKAAQASAPSVDSDLITAGTVGKLPLGNAAFTPDKPQEGGAPGGALPAQAPAPAPVQAAPAVATPAVSVPATAAHAI</sequence>
<organism evidence="3 4">
    <name type="scientific">Rhynchosporium agropyri</name>
    <dbReference type="NCBI Taxonomy" id="914238"/>
    <lineage>
        <taxon>Eukaryota</taxon>
        <taxon>Fungi</taxon>
        <taxon>Dikarya</taxon>
        <taxon>Ascomycota</taxon>
        <taxon>Pezizomycotina</taxon>
        <taxon>Leotiomycetes</taxon>
        <taxon>Helotiales</taxon>
        <taxon>Ploettnerulaceae</taxon>
        <taxon>Rhynchosporium</taxon>
    </lineage>
</organism>
<evidence type="ECO:0000256" key="2">
    <source>
        <dbReference type="SAM" id="SignalP"/>
    </source>
</evidence>
<reference evidence="4" key="1">
    <citation type="submission" date="2016-03" db="EMBL/GenBank/DDBJ databases">
        <authorList>
            <person name="Guldener U."/>
        </authorList>
    </citation>
    <scope>NUCLEOTIDE SEQUENCE [LARGE SCALE GENOMIC DNA]</scope>
    <source>
        <strain evidence="4">04CH-RAC-A.6.1</strain>
    </source>
</reference>
<dbReference type="Proteomes" id="UP000178912">
    <property type="component" value="Unassembled WGS sequence"/>
</dbReference>
<dbReference type="CDD" id="cd00920">
    <property type="entry name" value="Cupredoxin"/>
    <property type="match status" value="1"/>
</dbReference>
<dbReference type="SUPFAM" id="SSF49503">
    <property type="entry name" value="Cupredoxins"/>
    <property type="match status" value="1"/>
</dbReference>
<dbReference type="OrthoDB" id="5421909at2759"/>
<evidence type="ECO:0008006" key="5">
    <source>
        <dbReference type="Google" id="ProtNLM"/>
    </source>
</evidence>
<evidence type="ECO:0000256" key="1">
    <source>
        <dbReference type="SAM" id="MobiDB-lite"/>
    </source>
</evidence>
<dbReference type="PANTHER" id="PTHR34883">
    <property type="entry name" value="SERINE-RICH PROTEIN, PUTATIVE-RELATED-RELATED"/>
    <property type="match status" value="1"/>
</dbReference>
<gene>
    <name evidence="3" type="ORF">RAG0_11045</name>
</gene>
<keyword evidence="4" id="KW-1185">Reference proteome</keyword>
<name>A0A1E1L2G9_9HELO</name>
<dbReference type="EMBL" id="FJUX01000070">
    <property type="protein sequence ID" value="CZT04654.1"/>
    <property type="molecule type" value="Genomic_DNA"/>
</dbReference>
<dbReference type="PANTHER" id="PTHR34883:SF17">
    <property type="entry name" value="CUPREDOXIN"/>
    <property type="match status" value="1"/>
</dbReference>
<feature type="region of interest" description="Disordered" evidence="1">
    <location>
        <begin position="174"/>
        <end position="198"/>
    </location>
</feature>
<dbReference type="InterPro" id="IPR052953">
    <property type="entry name" value="Ser-rich/MCO-related"/>
</dbReference>
<keyword evidence="2" id="KW-0732">Signal</keyword>
<proteinExistence type="predicted"/>
<protein>
    <recommendedName>
        <fullName evidence="5">Extracellular serine-rich protein</fullName>
    </recommendedName>
</protein>
<dbReference type="AlphaFoldDB" id="A0A1E1L2G9"/>
<evidence type="ECO:0000313" key="4">
    <source>
        <dbReference type="Proteomes" id="UP000178912"/>
    </source>
</evidence>